<accession>A0A084EIA3</accession>
<name>A0A084EIA3_SPHYA</name>
<evidence type="ECO:0000256" key="1">
    <source>
        <dbReference type="SAM" id="Coils"/>
    </source>
</evidence>
<gene>
    <name evidence="2" type="ORF">CP98_03178</name>
</gene>
<evidence type="ECO:0000313" key="3">
    <source>
        <dbReference type="Proteomes" id="UP000028534"/>
    </source>
</evidence>
<comment type="caution">
    <text evidence="2">The sequence shown here is derived from an EMBL/GenBank/DDBJ whole genome shotgun (WGS) entry which is preliminary data.</text>
</comment>
<dbReference type="RefSeq" id="WP_037520788.1">
    <property type="nucleotide sequence ID" value="NZ_JGVR01000020.1"/>
</dbReference>
<sequence length="138" mass="15350">MSENAHSSDVDKTAISSLANRFADMSAYEIATMVVSEREAWSDARQQAEHRAADIVRANAQIADLKADLRRVQSDLADREREARNAREATDQARMAAAELRGRLKEVRANQMVRRGDLVGFGEVGAPRFDPYDDGVPF</sequence>
<protein>
    <submittedName>
        <fullName evidence="2">Uncharacterized protein</fullName>
    </submittedName>
</protein>
<dbReference type="PATRIC" id="fig|13690.10.peg.3257"/>
<dbReference type="Proteomes" id="UP000028534">
    <property type="component" value="Unassembled WGS sequence"/>
</dbReference>
<reference evidence="2 3" key="1">
    <citation type="submission" date="2014-03" db="EMBL/GenBank/DDBJ databases">
        <title>Genome sequence of Sphingobium yanoikuyae B1.</title>
        <authorList>
            <person name="Gan H.M."/>
            <person name="Gan H.Y."/>
            <person name="Savka M.A."/>
        </authorList>
    </citation>
    <scope>NUCLEOTIDE SEQUENCE [LARGE SCALE GENOMIC DNA]</scope>
    <source>
        <strain evidence="2 3">B1</strain>
    </source>
</reference>
<evidence type="ECO:0000313" key="2">
    <source>
        <dbReference type="EMBL" id="KEZ17695.1"/>
    </source>
</evidence>
<keyword evidence="1" id="KW-0175">Coiled coil</keyword>
<dbReference type="AlphaFoldDB" id="A0A084EIA3"/>
<dbReference type="EMBL" id="JGVR01000020">
    <property type="protein sequence ID" value="KEZ17695.1"/>
    <property type="molecule type" value="Genomic_DNA"/>
</dbReference>
<proteinExistence type="predicted"/>
<feature type="coiled-coil region" evidence="1">
    <location>
        <begin position="55"/>
        <end position="89"/>
    </location>
</feature>
<organism evidence="2 3">
    <name type="scientific">Sphingobium yanoikuyae</name>
    <name type="common">Sphingomonas yanoikuyae</name>
    <dbReference type="NCBI Taxonomy" id="13690"/>
    <lineage>
        <taxon>Bacteria</taxon>
        <taxon>Pseudomonadati</taxon>
        <taxon>Pseudomonadota</taxon>
        <taxon>Alphaproteobacteria</taxon>
        <taxon>Sphingomonadales</taxon>
        <taxon>Sphingomonadaceae</taxon>
        <taxon>Sphingobium</taxon>
    </lineage>
</organism>